<dbReference type="GO" id="GO:0005634">
    <property type="term" value="C:nucleus"/>
    <property type="evidence" value="ECO:0007669"/>
    <property type="project" value="UniProtKB-SubCell"/>
</dbReference>
<dbReference type="InterPro" id="IPR009057">
    <property type="entry name" value="Homeodomain-like_sf"/>
</dbReference>
<keyword evidence="2" id="KW-0238">DNA-binding</keyword>
<feature type="domain" description="Homeobox" evidence="3">
    <location>
        <begin position="253"/>
        <end position="323"/>
    </location>
</feature>
<keyword evidence="2" id="KW-0371">Homeobox</keyword>
<evidence type="ECO:0000313" key="5">
    <source>
        <dbReference type="WBParaSite" id="SVE_1053500.1"/>
    </source>
</evidence>
<protein>
    <submittedName>
        <fullName evidence="5">Homeobox domain-containing protein</fullName>
    </submittedName>
</protein>
<accession>A0A0K0FNF5</accession>
<evidence type="ECO:0000259" key="3">
    <source>
        <dbReference type="PROSITE" id="PS50071"/>
    </source>
</evidence>
<dbReference type="STRING" id="75913.A0A0K0FNF5"/>
<feature type="DNA-binding region" description="Homeobox" evidence="2">
    <location>
        <begin position="255"/>
        <end position="324"/>
    </location>
</feature>
<sequence>MERTTINIIFHHLFNYKFQVTLPAIEGGVYIQMKIDPRTLIKNISQVILNNIGLQYLAFNSEAYIQVPPSNSFVRSSSFPDKNINIGTIEAWINCPPTIKIIITSKCEGLDKTGSMNTINYNPLQSSINNYIISQNDLMNSFMKNFFYGVNNFLALPLQYSNLLSLNEVTEKELQTCKINEFEVTNSIQTFGNDQKTEYNDNFLRSNSVNSMLSSLINEEIVSSSQTTSSTQFTDNNEVQSLPCTNTLLHSTFKTRRKIKFDPIKEVPILENWYRTIKHPNSDQLKEFAGYLNYTSNRSSDSKITWKNLKYWFSYRRVKEKKGKKH</sequence>
<reference evidence="4" key="1">
    <citation type="submission" date="2014-07" db="EMBL/GenBank/DDBJ databases">
        <authorList>
            <person name="Martin A.A"/>
            <person name="De Silva N."/>
        </authorList>
    </citation>
    <scope>NUCLEOTIDE SEQUENCE</scope>
</reference>
<proteinExistence type="predicted"/>
<evidence type="ECO:0000313" key="4">
    <source>
        <dbReference type="Proteomes" id="UP000035680"/>
    </source>
</evidence>
<keyword evidence="4" id="KW-1185">Reference proteome</keyword>
<reference evidence="5" key="2">
    <citation type="submission" date="2015-08" db="UniProtKB">
        <authorList>
            <consortium name="WormBaseParasite"/>
        </authorList>
    </citation>
    <scope>IDENTIFICATION</scope>
</reference>
<dbReference type="SUPFAM" id="SSF46689">
    <property type="entry name" value="Homeodomain-like"/>
    <property type="match status" value="1"/>
</dbReference>
<dbReference type="Proteomes" id="UP000035680">
    <property type="component" value="Unassembled WGS sequence"/>
</dbReference>
<evidence type="ECO:0000256" key="1">
    <source>
        <dbReference type="ARBA" id="ARBA00004123"/>
    </source>
</evidence>
<dbReference type="PROSITE" id="PS50071">
    <property type="entry name" value="HOMEOBOX_2"/>
    <property type="match status" value="1"/>
</dbReference>
<keyword evidence="2" id="KW-0539">Nucleus</keyword>
<dbReference type="Gene3D" id="1.10.10.60">
    <property type="entry name" value="Homeodomain-like"/>
    <property type="match status" value="1"/>
</dbReference>
<dbReference type="GO" id="GO:0003677">
    <property type="term" value="F:DNA binding"/>
    <property type="evidence" value="ECO:0007669"/>
    <property type="project" value="UniProtKB-UniRule"/>
</dbReference>
<organism evidence="4 5">
    <name type="scientific">Strongyloides venezuelensis</name>
    <name type="common">Threadworm</name>
    <dbReference type="NCBI Taxonomy" id="75913"/>
    <lineage>
        <taxon>Eukaryota</taxon>
        <taxon>Metazoa</taxon>
        <taxon>Ecdysozoa</taxon>
        <taxon>Nematoda</taxon>
        <taxon>Chromadorea</taxon>
        <taxon>Rhabditida</taxon>
        <taxon>Tylenchina</taxon>
        <taxon>Panagrolaimomorpha</taxon>
        <taxon>Strongyloidoidea</taxon>
        <taxon>Strongyloididae</taxon>
        <taxon>Strongyloides</taxon>
    </lineage>
</organism>
<dbReference type="InterPro" id="IPR001356">
    <property type="entry name" value="HD"/>
</dbReference>
<dbReference type="WBParaSite" id="SVE_1053500.1">
    <property type="protein sequence ID" value="SVE_1053500.1"/>
    <property type="gene ID" value="SVE_1053500"/>
</dbReference>
<comment type="subcellular location">
    <subcellularLocation>
        <location evidence="1 2">Nucleus</location>
    </subcellularLocation>
</comment>
<evidence type="ECO:0000256" key="2">
    <source>
        <dbReference type="PROSITE-ProRule" id="PRU00108"/>
    </source>
</evidence>
<dbReference type="AlphaFoldDB" id="A0A0K0FNF5"/>
<name>A0A0K0FNF5_STRVS</name>